<dbReference type="AlphaFoldDB" id="A0A6H0XK67"/>
<accession>A0A6H0XK67</accession>
<sequence length="114" mass="12847">MPLSLSILPASLMVIETWLIRIFLLLAAMSIVPLLSFFVYDFLLYIWRSIKYGALGGTPPEPPTLTGNPAGRQLKAIVNELTHESARATSTDDRDTHEEPLSTLQRRTRQQEHT</sequence>
<dbReference type="Proteomes" id="UP000503462">
    <property type="component" value="Chromosome 1"/>
</dbReference>
<proteinExistence type="predicted"/>
<dbReference type="EMBL" id="CP051139">
    <property type="protein sequence ID" value="QIW95028.1"/>
    <property type="molecule type" value="Genomic_DNA"/>
</dbReference>
<keyword evidence="4" id="KW-1185">Reference proteome</keyword>
<feature type="transmembrane region" description="Helical" evidence="2">
    <location>
        <begin position="20"/>
        <end position="43"/>
    </location>
</feature>
<keyword evidence="2" id="KW-0472">Membrane</keyword>
<reference evidence="3 4" key="1">
    <citation type="journal article" date="2016" name="Sci. Rep.">
        <title>Peltaster fructicola genome reveals evolution from an invasive phytopathogen to an ectophytic parasite.</title>
        <authorList>
            <person name="Xu C."/>
            <person name="Chen H."/>
            <person name="Gleason M.L."/>
            <person name="Xu J.R."/>
            <person name="Liu H."/>
            <person name="Zhang R."/>
            <person name="Sun G."/>
        </authorList>
    </citation>
    <scope>NUCLEOTIDE SEQUENCE [LARGE SCALE GENOMIC DNA]</scope>
    <source>
        <strain evidence="3 4">LNHT1506</strain>
    </source>
</reference>
<feature type="compositionally biased region" description="Basic and acidic residues" evidence="1">
    <location>
        <begin position="85"/>
        <end position="100"/>
    </location>
</feature>
<evidence type="ECO:0000256" key="2">
    <source>
        <dbReference type="SAM" id="Phobius"/>
    </source>
</evidence>
<dbReference type="OrthoDB" id="5309803at2759"/>
<gene>
    <name evidence="3" type="ORF">AMS68_000546</name>
</gene>
<evidence type="ECO:0000256" key="1">
    <source>
        <dbReference type="SAM" id="MobiDB-lite"/>
    </source>
</evidence>
<feature type="region of interest" description="Disordered" evidence="1">
    <location>
        <begin position="85"/>
        <end position="114"/>
    </location>
</feature>
<name>A0A6H0XK67_9PEZI</name>
<evidence type="ECO:0000313" key="3">
    <source>
        <dbReference type="EMBL" id="QIW95028.1"/>
    </source>
</evidence>
<protein>
    <submittedName>
        <fullName evidence="3">Uncharacterized protein</fullName>
    </submittedName>
</protein>
<keyword evidence="2" id="KW-0812">Transmembrane</keyword>
<keyword evidence="2" id="KW-1133">Transmembrane helix</keyword>
<evidence type="ECO:0000313" key="4">
    <source>
        <dbReference type="Proteomes" id="UP000503462"/>
    </source>
</evidence>
<organism evidence="3 4">
    <name type="scientific">Peltaster fructicola</name>
    <dbReference type="NCBI Taxonomy" id="286661"/>
    <lineage>
        <taxon>Eukaryota</taxon>
        <taxon>Fungi</taxon>
        <taxon>Dikarya</taxon>
        <taxon>Ascomycota</taxon>
        <taxon>Pezizomycotina</taxon>
        <taxon>Dothideomycetes</taxon>
        <taxon>Dothideomycetes incertae sedis</taxon>
        <taxon>Peltaster</taxon>
    </lineage>
</organism>